<dbReference type="Gene3D" id="1.25.40.10">
    <property type="entry name" value="Tetratricopeptide repeat domain"/>
    <property type="match status" value="1"/>
</dbReference>
<dbReference type="Pfam" id="PF00196">
    <property type="entry name" value="GerE"/>
    <property type="match status" value="1"/>
</dbReference>
<dbReference type="Pfam" id="PF25873">
    <property type="entry name" value="WHD_MalT"/>
    <property type="match status" value="1"/>
</dbReference>
<sequence>MAPSDKTGQDRAVPDLDPLGDPFLRTRFALPTRPGTFLRRARLAEHLDRSRTTPLVMVSGPAGAGKTLLVADWVAGLAPPVAWLTLDAAIQGPGMFWAHLLQALRAGGVQLPADIGFPADGSRVDTALLTRLAAHLGSGGRSVTLVLDDYDRAGADLSEQLAFVLHHARPGLRLVLVARTEPLLPLHRYRAAGEMTEIRGAELAFSPDEARELLGLHGLHLTAEAARALVERTRGWAAGLRLCALAAQQSPDPELYLKEFEAGHSAIADFLLAEVLSRQTPESQDLLLRVSVLERFCADLANELTGRSDAALLLVGLHRENAFVEDLGHAWYRLHPLFREILRVHLRERCPGLEQELHRRAARWLRRFGALPEMLAHGAAAQDWENTARALVDDLAIGQLFTGLRSHDLTELFAGMEPATTSAATELVRAARDLARHDLDRGLAHLRHAEEQLAADDHGQAAARLSHALLEALAARLSGSPTRAEKAVRAAREVLPEVPERLLDHHPEVPALLLTHVGSTWVWAGRFDEARAALAEVAGNSGGAPTAVPRQESLGHLALIDYLEGRPGRAERNAFAALTELDRFGLREPSGSGLGRLVLAAVAVERGELRRAQELIDQTPRAAPQDPVTAAGRSIAVARLLLARGRARAAAAVAEEALPTDVGSRWARSQAALVTSAAHLAEGRPDKAAEVLRDMADDQPACAVGAARAHLAAGNPLEALRMLDTIGAAEHVGPAVRVRATLLRAQAAHRKGDGATARRLVAEALRGARRDRLRQPFREAGPWVEPLLKAPPLQQLAAGWLLPGAATPDPAAELAPVLVEPLSGRERDVLTRLAQLMPTEEIAEDLCVSVNTVKTHIKSVYRKLAVNRRHDAVRRARELDLL</sequence>
<dbReference type="InterPro" id="IPR059106">
    <property type="entry name" value="WHD_MalT"/>
</dbReference>
<dbReference type="SUPFAM" id="SSF46894">
    <property type="entry name" value="C-terminal effector domain of the bipartite response regulators"/>
    <property type="match status" value="1"/>
</dbReference>
<dbReference type="GO" id="GO:0004674">
    <property type="term" value="F:protein serine/threonine kinase activity"/>
    <property type="evidence" value="ECO:0007669"/>
    <property type="project" value="UniProtKB-EC"/>
</dbReference>
<evidence type="ECO:0000259" key="4">
    <source>
        <dbReference type="PROSITE" id="PS50043"/>
    </source>
</evidence>
<evidence type="ECO:0000313" key="5">
    <source>
        <dbReference type="EMBL" id="QTD96651.1"/>
    </source>
</evidence>
<keyword evidence="2" id="KW-0238">DNA-binding</keyword>
<dbReference type="EMBL" id="CP071839">
    <property type="protein sequence ID" value="QTD96651.1"/>
    <property type="molecule type" value="Genomic_DNA"/>
</dbReference>
<dbReference type="InterPro" id="IPR016032">
    <property type="entry name" value="Sig_transdc_resp-reg_C-effctor"/>
</dbReference>
<gene>
    <name evidence="5" type="primary">pknK</name>
    <name evidence="5" type="ORF">S1361_04775</name>
</gene>
<reference evidence="5 6" key="1">
    <citation type="submission" date="2021-03" db="EMBL/GenBank/DDBJ databases">
        <title>Complete genome sequence of Streptomyces cyanogenus S136, producer of anticancer angucycline landomycin A.</title>
        <authorList>
            <person name="Hrab P."/>
            <person name="Ruckert C."/>
            <person name="Busche T."/>
            <person name="Ostash I."/>
            <person name="Kalinowski J."/>
            <person name="Fedorenko V."/>
            <person name="Yushchuk O."/>
            <person name="Ostash B."/>
        </authorList>
    </citation>
    <scope>NUCLEOTIDE SEQUENCE [LARGE SCALE GENOMIC DNA]</scope>
    <source>
        <strain evidence="5 6">S136</strain>
    </source>
</reference>
<dbReference type="InterPro" id="IPR011990">
    <property type="entry name" value="TPR-like_helical_dom_sf"/>
</dbReference>
<evidence type="ECO:0000256" key="3">
    <source>
        <dbReference type="ARBA" id="ARBA00023163"/>
    </source>
</evidence>
<dbReference type="InterPro" id="IPR000792">
    <property type="entry name" value="Tscrpt_reg_LuxR_C"/>
</dbReference>
<dbReference type="Proteomes" id="UP000663908">
    <property type="component" value="Chromosome"/>
</dbReference>
<keyword evidence="1" id="KW-0805">Transcription regulation</keyword>
<dbReference type="PRINTS" id="PR00038">
    <property type="entry name" value="HTHLUXR"/>
</dbReference>
<dbReference type="InterPro" id="IPR036388">
    <property type="entry name" value="WH-like_DNA-bd_sf"/>
</dbReference>
<keyword evidence="6" id="KW-1185">Reference proteome</keyword>
<dbReference type="SUPFAM" id="SSF52540">
    <property type="entry name" value="P-loop containing nucleoside triphosphate hydrolases"/>
    <property type="match status" value="1"/>
</dbReference>
<organism evidence="5 6">
    <name type="scientific">Streptomyces cyanogenus</name>
    <dbReference type="NCBI Taxonomy" id="80860"/>
    <lineage>
        <taxon>Bacteria</taxon>
        <taxon>Bacillati</taxon>
        <taxon>Actinomycetota</taxon>
        <taxon>Actinomycetes</taxon>
        <taxon>Kitasatosporales</taxon>
        <taxon>Streptomycetaceae</taxon>
        <taxon>Streptomyces</taxon>
    </lineage>
</organism>
<dbReference type="EC" id="2.7.11.1" evidence="5"/>
<dbReference type="SMART" id="SM00421">
    <property type="entry name" value="HTH_LUXR"/>
    <property type="match status" value="1"/>
</dbReference>
<evidence type="ECO:0000313" key="6">
    <source>
        <dbReference type="Proteomes" id="UP000663908"/>
    </source>
</evidence>
<evidence type="ECO:0000256" key="1">
    <source>
        <dbReference type="ARBA" id="ARBA00023015"/>
    </source>
</evidence>
<dbReference type="PANTHER" id="PTHR44688">
    <property type="entry name" value="DNA-BINDING TRANSCRIPTIONAL ACTIVATOR DEVR_DOSR"/>
    <property type="match status" value="1"/>
</dbReference>
<dbReference type="CDD" id="cd06170">
    <property type="entry name" value="LuxR_C_like"/>
    <property type="match status" value="1"/>
</dbReference>
<proteinExistence type="predicted"/>
<accession>A0ABX7TJV7</accession>
<dbReference type="Pfam" id="PF14559">
    <property type="entry name" value="TPR_19"/>
    <property type="match status" value="1"/>
</dbReference>
<dbReference type="PANTHER" id="PTHR44688:SF16">
    <property type="entry name" value="DNA-BINDING TRANSCRIPTIONAL ACTIVATOR DEVR_DOSR"/>
    <property type="match status" value="1"/>
</dbReference>
<keyword evidence="5" id="KW-0418">Kinase</keyword>
<dbReference type="RefSeq" id="WP_208030593.1">
    <property type="nucleotide sequence ID" value="NZ_CP071839.1"/>
</dbReference>
<dbReference type="PROSITE" id="PS50043">
    <property type="entry name" value="HTH_LUXR_2"/>
    <property type="match status" value="1"/>
</dbReference>
<keyword evidence="3" id="KW-0804">Transcription</keyword>
<evidence type="ECO:0000256" key="2">
    <source>
        <dbReference type="ARBA" id="ARBA00023125"/>
    </source>
</evidence>
<keyword evidence="5" id="KW-0808">Transferase</keyword>
<dbReference type="Gene3D" id="1.10.10.10">
    <property type="entry name" value="Winged helix-like DNA-binding domain superfamily/Winged helix DNA-binding domain"/>
    <property type="match status" value="1"/>
</dbReference>
<dbReference type="Gene3D" id="3.40.50.300">
    <property type="entry name" value="P-loop containing nucleotide triphosphate hydrolases"/>
    <property type="match status" value="1"/>
</dbReference>
<dbReference type="InterPro" id="IPR027417">
    <property type="entry name" value="P-loop_NTPase"/>
</dbReference>
<protein>
    <submittedName>
        <fullName evidence="5">Serine/threonine-protein kinase PknK</fullName>
        <ecNumber evidence="5">2.7.11.1</ecNumber>
    </submittedName>
</protein>
<dbReference type="Pfam" id="PF13191">
    <property type="entry name" value="AAA_16"/>
    <property type="match status" value="1"/>
</dbReference>
<dbReference type="InterPro" id="IPR041664">
    <property type="entry name" value="AAA_16"/>
</dbReference>
<feature type="domain" description="HTH luxR-type" evidence="4">
    <location>
        <begin position="815"/>
        <end position="880"/>
    </location>
</feature>
<name>A0ABX7TJV7_STRCY</name>